<sequence>MKFSIVIPAFNETEYIVCSVNALKKQDIERSDFEIIVIDNNSSDETFAAALEAGADKVVKEIKKGTNAARQRGYLESQGEIIAFLDADSEPPADWLRKIQADLSGPGVAAVSG</sequence>
<dbReference type="EMBL" id="PFWF01000002">
    <property type="protein sequence ID" value="PJA64990.1"/>
    <property type="molecule type" value="Genomic_DNA"/>
</dbReference>
<keyword evidence="3" id="KW-0328">Glycosyltransferase</keyword>
<comment type="subcellular location">
    <subcellularLocation>
        <location evidence="1">Cell membrane</location>
    </subcellularLocation>
</comment>
<feature type="non-terminal residue" evidence="7">
    <location>
        <position position="113"/>
    </location>
</feature>
<dbReference type="Gene3D" id="3.90.550.10">
    <property type="entry name" value="Spore Coat Polysaccharide Biosynthesis Protein SpsA, Chain A"/>
    <property type="match status" value="1"/>
</dbReference>
<keyword evidence="4 7" id="KW-0808">Transferase</keyword>
<evidence type="ECO:0000256" key="2">
    <source>
        <dbReference type="ARBA" id="ARBA00022475"/>
    </source>
</evidence>
<dbReference type="Pfam" id="PF00535">
    <property type="entry name" value="Glycos_transf_2"/>
    <property type="match status" value="1"/>
</dbReference>
<dbReference type="GO" id="GO:0016757">
    <property type="term" value="F:glycosyltransferase activity"/>
    <property type="evidence" value="ECO:0007669"/>
    <property type="project" value="UniProtKB-KW"/>
</dbReference>
<evidence type="ECO:0000256" key="5">
    <source>
        <dbReference type="ARBA" id="ARBA00023136"/>
    </source>
</evidence>
<dbReference type="Proteomes" id="UP000230434">
    <property type="component" value="Unassembled WGS sequence"/>
</dbReference>
<evidence type="ECO:0000256" key="4">
    <source>
        <dbReference type="ARBA" id="ARBA00022679"/>
    </source>
</evidence>
<proteinExistence type="predicted"/>
<dbReference type="InterPro" id="IPR029044">
    <property type="entry name" value="Nucleotide-diphossugar_trans"/>
</dbReference>
<feature type="domain" description="Glycosyltransferase 2-like" evidence="6">
    <location>
        <begin position="4"/>
        <end position="111"/>
    </location>
</feature>
<evidence type="ECO:0000259" key="6">
    <source>
        <dbReference type="Pfam" id="PF00535"/>
    </source>
</evidence>
<evidence type="ECO:0000256" key="3">
    <source>
        <dbReference type="ARBA" id="ARBA00022676"/>
    </source>
</evidence>
<keyword evidence="2" id="KW-1003">Cell membrane</keyword>
<dbReference type="CDD" id="cd00761">
    <property type="entry name" value="Glyco_tranf_GTA_type"/>
    <property type="match status" value="1"/>
</dbReference>
<dbReference type="GO" id="GO:0005886">
    <property type="term" value="C:plasma membrane"/>
    <property type="evidence" value="ECO:0007669"/>
    <property type="project" value="UniProtKB-SubCell"/>
</dbReference>
<evidence type="ECO:0000313" key="8">
    <source>
        <dbReference type="Proteomes" id="UP000230434"/>
    </source>
</evidence>
<comment type="caution">
    <text evidence="7">The sequence shown here is derived from an EMBL/GenBank/DDBJ whole genome shotgun (WGS) entry which is preliminary data.</text>
</comment>
<accession>A0A2M7YPR5</accession>
<evidence type="ECO:0000313" key="7">
    <source>
        <dbReference type="EMBL" id="PJA64990.1"/>
    </source>
</evidence>
<reference evidence="8" key="1">
    <citation type="submission" date="2017-09" db="EMBL/GenBank/DDBJ databases">
        <title>Depth-based differentiation of microbial function through sediment-hosted aquifers and enrichment of novel symbionts in the deep terrestrial subsurface.</title>
        <authorList>
            <person name="Probst A.J."/>
            <person name="Ladd B."/>
            <person name="Jarett J.K."/>
            <person name="Geller-Mcgrath D.E."/>
            <person name="Sieber C.M.K."/>
            <person name="Emerson J.B."/>
            <person name="Anantharaman K."/>
            <person name="Thomas B.C."/>
            <person name="Malmstrom R."/>
            <person name="Stieglmeier M."/>
            <person name="Klingl A."/>
            <person name="Woyke T."/>
            <person name="Ryan C.M."/>
            <person name="Banfield J.F."/>
        </authorList>
    </citation>
    <scope>NUCLEOTIDE SEQUENCE [LARGE SCALE GENOMIC DNA]</scope>
</reference>
<name>A0A2M7YPR5_9BACT</name>
<dbReference type="PANTHER" id="PTHR43646:SF2">
    <property type="entry name" value="GLYCOSYLTRANSFERASE 2-LIKE DOMAIN-CONTAINING PROTEIN"/>
    <property type="match status" value="1"/>
</dbReference>
<keyword evidence="5" id="KW-0472">Membrane</keyword>
<dbReference type="SUPFAM" id="SSF53448">
    <property type="entry name" value="Nucleotide-diphospho-sugar transferases"/>
    <property type="match status" value="1"/>
</dbReference>
<dbReference type="PANTHER" id="PTHR43646">
    <property type="entry name" value="GLYCOSYLTRANSFERASE"/>
    <property type="match status" value="1"/>
</dbReference>
<organism evidence="7 8">
    <name type="scientific">Candidatus Portnoybacteria bacterium CG_4_9_14_3_um_filter_40_10</name>
    <dbReference type="NCBI Taxonomy" id="1974804"/>
    <lineage>
        <taxon>Bacteria</taxon>
        <taxon>Candidatus Portnoyibacteriota</taxon>
    </lineage>
</organism>
<dbReference type="InterPro" id="IPR001173">
    <property type="entry name" value="Glyco_trans_2-like"/>
</dbReference>
<protein>
    <submittedName>
        <fullName evidence="7">Glycosyltransferase family 2 protein</fullName>
    </submittedName>
</protein>
<evidence type="ECO:0000256" key="1">
    <source>
        <dbReference type="ARBA" id="ARBA00004236"/>
    </source>
</evidence>
<dbReference type="AlphaFoldDB" id="A0A2M7YPR5"/>
<gene>
    <name evidence="7" type="ORF">CO159_00060</name>
</gene>